<evidence type="ECO:0000259" key="2">
    <source>
        <dbReference type="SMART" id="SM00906"/>
    </source>
</evidence>
<dbReference type="Proteomes" id="UP000799779">
    <property type="component" value="Unassembled WGS sequence"/>
</dbReference>
<evidence type="ECO:0000256" key="1">
    <source>
        <dbReference type="ARBA" id="ARBA00023242"/>
    </source>
</evidence>
<dbReference type="GO" id="GO:0008270">
    <property type="term" value="F:zinc ion binding"/>
    <property type="evidence" value="ECO:0007669"/>
    <property type="project" value="InterPro"/>
</dbReference>
<accession>A0A6A5WCB7</accession>
<dbReference type="InterPro" id="IPR050797">
    <property type="entry name" value="Carb_Metab_Trans_Reg"/>
</dbReference>
<dbReference type="PANTHER" id="PTHR31668:SF10">
    <property type="entry name" value="ZN(II)2CYS6 TRANSCRIPTION FACTOR (EUROFUNG)"/>
    <property type="match status" value="1"/>
</dbReference>
<evidence type="ECO:0000313" key="4">
    <source>
        <dbReference type="Proteomes" id="UP000799779"/>
    </source>
</evidence>
<keyword evidence="1" id="KW-0539">Nucleus</keyword>
<dbReference type="GO" id="GO:0003677">
    <property type="term" value="F:DNA binding"/>
    <property type="evidence" value="ECO:0007669"/>
    <property type="project" value="InterPro"/>
</dbReference>
<gene>
    <name evidence="3" type="ORF">P154DRAFT_233612</name>
</gene>
<dbReference type="SMART" id="SM00906">
    <property type="entry name" value="Fungal_trans"/>
    <property type="match status" value="1"/>
</dbReference>
<dbReference type="EMBL" id="ML977598">
    <property type="protein sequence ID" value="KAF1999077.1"/>
    <property type="molecule type" value="Genomic_DNA"/>
</dbReference>
<dbReference type="GO" id="GO:0006351">
    <property type="term" value="P:DNA-templated transcription"/>
    <property type="evidence" value="ECO:0007669"/>
    <property type="project" value="InterPro"/>
</dbReference>
<reference evidence="3" key="1">
    <citation type="journal article" date="2020" name="Stud. Mycol.">
        <title>101 Dothideomycetes genomes: a test case for predicting lifestyles and emergence of pathogens.</title>
        <authorList>
            <person name="Haridas S."/>
            <person name="Albert R."/>
            <person name="Binder M."/>
            <person name="Bloem J."/>
            <person name="Labutti K."/>
            <person name="Salamov A."/>
            <person name="Andreopoulos B."/>
            <person name="Baker S."/>
            <person name="Barry K."/>
            <person name="Bills G."/>
            <person name="Bluhm B."/>
            <person name="Cannon C."/>
            <person name="Castanera R."/>
            <person name="Culley D."/>
            <person name="Daum C."/>
            <person name="Ezra D."/>
            <person name="Gonzalez J."/>
            <person name="Henrissat B."/>
            <person name="Kuo A."/>
            <person name="Liang C."/>
            <person name="Lipzen A."/>
            <person name="Lutzoni F."/>
            <person name="Magnuson J."/>
            <person name="Mondo S."/>
            <person name="Nolan M."/>
            <person name="Ohm R."/>
            <person name="Pangilinan J."/>
            <person name="Park H.-J."/>
            <person name="Ramirez L."/>
            <person name="Alfaro M."/>
            <person name="Sun H."/>
            <person name="Tritt A."/>
            <person name="Yoshinaga Y."/>
            <person name="Zwiers L.-H."/>
            <person name="Turgeon B."/>
            <person name="Goodwin S."/>
            <person name="Spatafora J."/>
            <person name="Crous P."/>
            <person name="Grigoriev I."/>
        </authorList>
    </citation>
    <scope>NUCLEOTIDE SEQUENCE</scope>
    <source>
        <strain evidence="3">CBS 123094</strain>
    </source>
</reference>
<dbReference type="Pfam" id="PF04082">
    <property type="entry name" value="Fungal_trans"/>
    <property type="match status" value="1"/>
</dbReference>
<feature type="domain" description="Xylanolytic transcriptional activator regulatory" evidence="2">
    <location>
        <begin position="239"/>
        <end position="311"/>
    </location>
</feature>
<name>A0A6A5WCB7_9PLEO</name>
<evidence type="ECO:0000313" key="3">
    <source>
        <dbReference type="EMBL" id="KAF1999077.1"/>
    </source>
</evidence>
<organism evidence="3 4">
    <name type="scientific">Amniculicola lignicola CBS 123094</name>
    <dbReference type="NCBI Taxonomy" id="1392246"/>
    <lineage>
        <taxon>Eukaryota</taxon>
        <taxon>Fungi</taxon>
        <taxon>Dikarya</taxon>
        <taxon>Ascomycota</taxon>
        <taxon>Pezizomycotina</taxon>
        <taxon>Dothideomycetes</taxon>
        <taxon>Pleosporomycetidae</taxon>
        <taxon>Pleosporales</taxon>
        <taxon>Amniculicolaceae</taxon>
        <taxon>Amniculicola</taxon>
    </lineage>
</organism>
<sequence>MDQLEFPGFFRPELPFTPNYLDLSPNLLSRIDPRYLIQEKHLNSKSEDWFNSSTTIPDRTCLYAGASSDQGPHLLRHLSSDERGCFGDNKWLIWRVSQRESTHLTVYPNHLLDCHTAMYDQERIEALFAPYQHELIDLYFKHIHPSYPILGSKRSFCKSRAEGTMPASLLAVVLIHGSYFWHLSSQSEMPLPDRGALQPYVFSCLTFETRTPNVAVIQATLLFMQLPARFTRAPNHPGVWSVSTMLMGMVQDMGLHIEPSAWNITSDECKLRRVLWWAVFVHDKSMAHWLGRPSHIKNNDWNVEPLNLKDFTDDDGRLDVDCISWANSFIALASLSLVMADLLDDFYGVRSNFQTMEGAVAEEKGRFLLGRLHSWREVHTISRGLVTDAHHFTVQFAAITVELSIQRAVLGAKRPVGYQNDFIPHEILDTISLSLFPLLDSLTHSALLTPSLWLNYSKGNLSMIGSLLISLILSSIDDGALNDRRSALLDFRSRLQILAIQHSSSHNLEFALLPLRRLNLIIEEIFGQRSSTPRTVTLGVDESEDNLWASYRIAFPWED</sequence>
<dbReference type="CDD" id="cd12148">
    <property type="entry name" value="fungal_TF_MHR"/>
    <property type="match status" value="1"/>
</dbReference>
<dbReference type="PANTHER" id="PTHR31668">
    <property type="entry name" value="GLUCOSE TRANSPORT TRANSCRIPTION REGULATOR RGT1-RELATED-RELATED"/>
    <property type="match status" value="1"/>
</dbReference>
<dbReference type="GO" id="GO:0005634">
    <property type="term" value="C:nucleus"/>
    <property type="evidence" value="ECO:0007669"/>
    <property type="project" value="TreeGrafter"/>
</dbReference>
<protein>
    <recommendedName>
        <fullName evidence="2">Xylanolytic transcriptional activator regulatory domain-containing protein</fullName>
    </recommendedName>
</protein>
<dbReference type="OrthoDB" id="408631at2759"/>
<dbReference type="GO" id="GO:0001080">
    <property type="term" value="P:nitrogen catabolite activation of transcription from RNA polymerase II promoter"/>
    <property type="evidence" value="ECO:0007669"/>
    <property type="project" value="TreeGrafter"/>
</dbReference>
<proteinExistence type="predicted"/>
<keyword evidence="4" id="KW-1185">Reference proteome</keyword>
<dbReference type="InterPro" id="IPR007219">
    <property type="entry name" value="XnlR_reg_dom"/>
</dbReference>
<dbReference type="AlphaFoldDB" id="A0A6A5WCB7"/>